<dbReference type="Gene3D" id="3.40.50.300">
    <property type="entry name" value="P-loop containing nucleotide triphosphate hydrolases"/>
    <property type="match status" value="2"/>
</dbReference>
<dbReference type="GO" id="GO:0005524">
    <property type="term" value="F:ATP binding"/>
    <property type="evidence" value="ECO:0007669"/>
    <property type="project" value="InterPro"/>
</dbReference>
<evidence type="ECO:0000259" key="2">
    <source>
        <dbReference type="Pfam" id="PF13304"/>
    </source>
</evidence>
<reference evidence="3 4" key="1">
    <citation type="submission" date="2018-12" db="EMBL/GenBank/DDBJ databases">
        <title>Complete genome sequence of Iodobacter sp. H11R3.</title>
        <authorList>
            <person name="Bae J.-W."/>
        </authorList>
    </citation>
    <scope>NUCLEOTIDE SEQUENCE [LARGE SCALE GENOMIC DNA]</scope>
    <source>
        <strain evidence="3 4">H11R3</strain>
    </source>
</reference>
<gene>
    <name evidence="3" type="ORF">EJO50_04880</name>
</gene>
<dbReference type="SUPFAM" id="SSF52540">
    <property type="entry name" value="P-loop containing nucleoside triphosphate hydrolases"/>
    <property type="match status" value="1"/>
</dbReference>
<accession>A0A3S8ZR42</accession>
<dbReference type="AlphaFoldDB" id="A0A3S8ZR42"/>
<dbReference type="PANTHER" id="PTHR43581">
    <property type="entry name" value="ATP/GTP PHOSPHATASE"/>
    <property type="match status" value="1"/>
</dbReference>
<dbReference type="GO" id="GO:0016887">
    <property type="term" value="F:ATP hydrolysis activity"/>
    <property type="evidence" value="ECO:0007669"/>
    <property type="project" value="InterPro"/>
</dbReference>
<name>A0A3S8ZR42_9NEIS</name>
<dbReference type="PANTHER" id="PTHR43581:SF4">
    <property type="entry name" value="ATP_GTP PHOSPHATASE"/>
    <property type="match status" value="1"/>
</dbReference>
<dbReference type="InterPro" id="IPR051396">
    <property type="entry name" value="Bact_Antivir_Def_Nuclease"/>
</dbReference>
<organism evidence="3 4">
    <name type="scientific">Iodobacter ciconiae</name>
    <dbReference type="NCBI Taxonomy" id="2496266"/>
    <lineage>
        <taxon>Bacteria</taxon>
        <taxon>Pseudomonadati</taxon>
        <taxon>Pseudomonadota</taxon>
        <taxon>Betaproteobacteria</taxon>
        <taxon>Neisseriales</taxon>
        <taxon>Chitinibacteraceae</taxon>
        <taxon>Iodobacter</taxon>
    </lineage>
</organism>
<evidence type="ECO:0000259" key="1">
    <source>
        <dbReference type="Pfam" id="PF13175"/>
    </source>
</evidence>
<dbReference type="InterPro" id="IPR014555">
    <property type="entry name" value="RecF-like"/>
</dbReference>
<evidence type="ECO:0000313" key="3">
    <source>
        <dbReference type="EMBL" id="AZN35875.1"/>
    </source>
</evidence>
<keyword evidence="4" id="KW-1185">Reference proteome</keyword>
<feature type="domain" description="ATPase AAA-type core" evidence="2">
    <location>
        <begin position="265"/>
        <end position="338"/>
    </location>
</feature>
<dbReference type="InterPro" id="IPR027417">
    <property type="entry name" value="P-loop_NTPase"/>
</dbReference>
<dbReference type="Pfam" id="PF13175">
    <property type="entry name" value="AAA_15"/>
    <property type="match status" value="1"/>
</dbReference>
<proteinExistence type="predicted"/>
<dbReference type="InterPro" id="IPR041685">
    <property type="entry name" value="AAA_GajA/Old/RecF-like"/>
</dbReference>
<dbReference type="Pfam" id="PF13304">
    <property type="entry name" value="AAA_21"/>
    <property type="match status" value="1"/>
</dbReference>
<dbReference type="OrthoDB" id="3322489at2"/>
<protein>
    <recommendedName>
        <fullName evidence="5">ATPase AAA-type core domain-containing protein</fullName>
    </recommendedName>
</protein>
<evidence type="ECO:0008006" key="5">
    <source>
        <dbReference type="Google" id="ProtNLM"/>
    </source>
</evidence>
<dbReference type="PIRSF" id="PIRSF029347">
    <property type="entry name" value="RecF"/>
    <property type="match status" value="1"/>
</dbReference>
<dbReference type="RefSeq" id="WP_125972017.1">
    <property type="nucleotide sequence ID" value="NZ_CP034433.1"/>
</dbReference>
<feature type="domain" description="Endonuclease GajA/Old nuclease/RecF-like AAA" evidence="1">
    <location>
        <begin position="1"/>
        <end position="67"/>
    </location>
</feature>
<sequence length="395" mass="44581">MHLKSLHIKNFRALEDFQVSKLGRVNLIVGKNNSGKSSVLEALRIYAGNANPNLLEEIAFGHDEKYRVNDGALADYADIPFVDFFSGRLFPLDDESSILIGEVDDEPQKTLEIKHFLMGMAHENVERDGEARLIERPIILSKYAVAHDGVDYDMQALIVSKNGNSKLLNLDSLTGRRPRQWFEASDGLPSSYIPTQFISMDALADLWDPIQFSEHGDFVREGLKLIADDFEHLAFVKAEPDLSRAPQGLIARTMSSNLRRTAMVKLRSMNKPIPLNSMGDGMLRVLQLLLKIFPAKGGFLLIDEFENGLHYSVQEKIWRHLFDLAEKLNIQIFATTHSWDCIESFAKVAVEKTSTEGVLFRVGRSVRTSDQGRVIATVFDEQKLFNITQSDVEVR</sequence>
<dbReference type="EMBL" id="CP034433">
    <property type="protein sequence ID" value="AZN35875.1"/>
    <property type="molecule type" value="Genomic_DNA"/>
</dbReference>
<evidence type="ECO:0000313" key="4">
    <source>
        <dbReference type="Proteomes" id="UP000282438"/>
    </source>
</evidence>
<dbReference type="Proteomes" id="UP000282438">
    <property type="component" value="Chromosome"/>
</dbReference>
<dbReference type="InterPro" id="IPR003959">
    <property type="entry name" value="ATPase_AAA_core"/>
</dbReference>
<dbReference type="KEGG" id="iod:EJO50_04880"/>